<keyword evidence="1" id="KW-0472">Membrane</keyword>
<dbReference type="InterPro" id="IPR040632">
    <property type="entry name" value="Sulfotransfer_4"/>
</dbReference>
<evidence type="ECO:0000313" key="3">
    <source>
        <dbReference type="Proteomes" id="UP001446871"/>
    </source>
</evidence>
<name>A0ABR1VNS0_9PEZI</name>
<dbReference type="InterPro" id="IPR027417">
    <property type="entry name" value="P-loop_NTPase"/>
</dbReference>
<dbReference type="PANTHER" id="PTHR36978:SF3">
    <property type="entry name" value="P-LOOP CONTAINING NUCLEOSIDE TRIPHOSPHATE HYDROLASE PROTEIN"/>
    <property type="match status" value="1"/>
</dbReference>
<sequence>MGATASVPRDRTRQLQVIDAGYSRTATLSYSLALEKLLKGPVMHGGTQMFHREDGYCRQLDDLYRLRRAGKAGHAKLLKTLRDVTEGFVGTADCPMFHFLPELLELYPDAKVVLVTRDPTSWWRSFGAFTQIDDYRSFAVRCLEIYLAPLPGARWFPSITRGFDDDLRLRHGLEKPEPELLELHNAWVRRTVPKERLLEMDLASGWEPLCKFLGKPVPDEPFPRVNDSQARDEFMRAVMWKAGVSWIGIVSTLAVGGVAFARWYRLGRS</sequence>
<gene>
    <name evidence="2" type="ORF">PG996_006233</name>
</gene>
<protein>
    <recommendedName>
        <fullName evidence="4">NAD dependent epimerase/dehydratase</fullName>
    </recommendedName>
</protein>
<dbReference type="Pfam" id="PF17784">
    <property type="entry name" value="Sulfotransfer_4"/>
    <property type="match status" value="1"/>
</dbReference>
<dbReference type="Gene3D" id="3.40.50.300">
    <property type="entry name" value="P-loop containing nucleotide triphosphate hydrolases"/>
    <property type="match status" value="1"/>
</dbReference>
<dbReference type="Proteomes" id="UP001446871">
    <property type="component" value="Unassembled WGS sequence"/>
</dbReference>
<keyword evidence="3" id="KW-1185">Reference proteome</keyword>
<keyword evidence="1" id="KW-0812">Transmembrane</keyword>
<dbReference type="SUPFAM" id="SSF52540">
    <property type="entry name" value="P-loop containing nucleoside triphosphate hydrolases"/>
    <property type="match status" value="1"/>
</dbReference>
<reference evidence="2 3" key="1">
    <citation type="submission" date="2023-01" db="EMBL/GenBank/DDBJ databases">
        <title>Analysis of 21 Apiospora genomes using comparative genomics revels a genus with tremendous synthesis potential of carbohydrate active enzymes and secondary metabolites.</title>
        <authorList>
            <person name="Sorensen T."/>
        </authorList>
    </citation>
    <scope>NUCLEOTIDE SEQUENCE [LARGE SCALE GENOMIC DNA]</scope>
    <source>
        <strain evidence="2 3">CBS 83171</strain>
    </source>
</reference>
<proteinExistence type="predicted"/>
<feature type="transmembrane region" description="Helical" evidence="1">
    <location>
        <begin position="243"/>
        <end position="264"/>
    </location>
</feature>
<dbReference type="EMBL" id="JAQQWM010000003">
    <property type="protein sequence ID" value="KAK8072885.1"/>
    <property type="molecule type" value="Genomic_DNA"/>
</dbReference>
<organism evidence="2 3">
    <name type="scientific">Apiospora saccharicola</name>
    <dbReference type="NCBI Taxonomy" id="335842"/>
    <lineage>
        <taxon>Eukaryota</taxon>
        <taxon>Fungi</taxon>
        <taxon>Dikarya</taxon>
        <taxon>Ascomycota</taxon>
        <taxon>Pezizomycotina</taxon>
        <taxon>Sordariomycetes</taxon>
        <taxon>Xylariomycetidae</taxon>
        <taxon>Amphisphaeriales</taxon>
        <taxon>Apiosporaceae</taxon>
        <taxon>Apiospora</taxon>
    </lineage>
</organism>
<evidence type="ECO:0000313" key="2">
    <source>
        <dbReference type="EMBL" id="KAK8072885.1"/>
    </source>
</evidence>
<comment type="caution">
    <text evidence="2">The sequence shown here is derived from an EMBL/GenBank/DDBJ whole genome shotgun (WGS) entry which is preliminary data.</text>
</comment>
<accession>A0ABR1VNS0</accession>
<keyword evidence="1" id="KW-1133">Transmembrane helix</keyword>
<dbReference type="PANTHER" id="PTHR36978">
    <property type="entry name" value="P-LOOP CONTAINING NUCLEOTIDE TRIPHOSPHATE HYDROLASE"/>
    <property type="match status" value="1"/>
</dbReference>
<evidence type="ECO:0008006" key="4">
    <source>
        <dbReference type="Google" id="ProtNLM"/>
    </source>
</evidence>
<evidence type="ECO:0000256" key="1">
    <source>
        <dbReference type="SAM" id="Phobius"/>
    </source>
</evidence>